<dbReference type="EMBL" id="JAROAV010000046">
    <property type="protein sequence ID" value="MDF8266052.1"/>
    <property type="molecule type" value="Genomic_DNA"/>
</dbReference>
<feature type="domain" description="Transcription regulator PadR C-terminal" evidence="2">
    <location>
        <begin position="107"/>
        <end position="168"/>
    </location>
</feature>
<dbReference type="InterPro" id="IPR005149">
    <property type="entry name" value="Tscrpt_reg_PadR_N"/>
</dbReference>
<feature type="domain" description="Transcription regulator PadR N-terminal" evidence="1">
    <location>
        <begin position="7"/>
        <end position="80"/>
    </location>
</feature>
<keyword evidence="4" id="KW-1185">Reference proteome</keyword>
<name>A0ABT6CCN9_9MICO</name>
<dbReference type="RefSeq" id="WP_277193287.1">
    <property type="nucleotide sequence ID" value="NZ_JAROAV010000046.1"/>
</dbReference>
<dbReference type="PANTHER" id="PTHR43252:SF6">
    <property type="entry name" value="NEGATIVE TRANSCRIPTION REGULATOR PADR"/>
    <property type="match status" value="1"/>
</dbReference>
<evidence type="ECO:0000313" key="3">
    <source>
        <dbReference type="EMBL" id="MDF8266052.1"/>
    </source>
</evidence>
<dbReference type="SUPFAM" id="SSF46785">
    <property type="entry name" value="Winged helix' DNA-binding domain"/>
    <property type="match status" value="1"/>
</dbReference>
<dbReference type="InterPro" id="IPR036390">
    <property type="entry name" value="WH_DNA-bd_sf"/>
</dbReference>
<gene>
    <name evidence="3" type="ORF">P4R38_17525</name>
</gene>
<dbReference type="Pfam" id="PF10400">
    <property type="entry name" value="Vir_act_alpha_C"/>
    <property type="match status" value="1"/>
</dbReference>
<protein>
    <submittedName>
        <fullName evidence="3">PadR family transcriptional regulator</fullName>
    </submittedName>
</protein>
<evidence type="ECO:0000259" key="1">
    <source>
        <dbReference type="Pfam" id="PF03551"/>
    </source>
</evidence>
<dbReference type="Proteomes" id="UP001528912">
    <property type="component" value="Unassembled WGS sequence"/>
</dbReference>
<dbReference type="Gene3D" id="1.10.10.10">
    <property type="entry name" value="Winged helix-like DNA-binding domain superfamily/Winged helix DNA-binding domain"/>
    <property type="match status" value="1"/>
</dbReference>
<proteinExistence type="predicted"/>
<comment type="caution">
    <text evidence="3">The sequence shown here is derived from an EMBL/GenBank/DDBJ whole genome shotgun (WGS) entry which is preliminary data.</text>
</comment>
<dbReference type="InterPro" id="IPR036388">
    <property type="entry name" value="WH-like_DNA-bd_sf"/>
</dbReference>
<evidence type="ECO:0000313" key="4">
    <source>
        <dbReference type="Proteomes" id="UP001528912"/>
    </source>
</evidence>
<evidence type="ECO:0000259" key="2">
    <source>
        <dbReference type="Pfam" id="PF10400"/>
    </source>
</evidence>
<sequence>MSNAHVMLGLLSRGQQHGYDLKRAHDEQFPAARPLAYGQVYATLQRLEKQGLVEPVTVERVDGPDRTVYALTDAGRTELADWLDSPEPPSPYVSNPLAVKVTLTILAAGEQEAHTYLRRQRAAHLDRMRDYTRTKTEPSSSLPQVLAADYALAHLDADLRWIDTALQRVGALTKEITS</sequence>
<accession>A0ABT6CCN9</accession>
<dbReference type="InterPro" id="IPR018309">
    <property type="entry name" value="Tscrpt_reg_PadR_C"/>
</dbReference>
<dbReference type="Pfam" id="PF03551">
    <property type="entry name" value="PadR"/>
    <property type="match status" value="1"/>
</dbReference>
<reference evidence="3 4" key="1">
    <citation type="submission" date="2023-03" db="EMBL/GenBank/DDBJ databases">
        <title>YIM 133296 draft genome.</title>
        <authorList>
            <person name="Xiong L."/>
        </authorList>
    </citation>
    <scope>NUCLEOTIDE SEQUENCE [LARGE SCALE GENOMIC DNA]</scope>
    <source>
        <strain evidence="3 4">YIM 133296</strain>
    </source>
</reference>
<dbReference type="PANTHER" id="PTHR43252">
    <property type="entry name" value="TRANSCRIPTIONAL REGULATOR YQJI"/>
    <property type="match status" value="1"/>
</dbReference>
<organism evidence="3 4">
    <name type="scientific">Luteipulveratus flavus</name>
    <dbReference type="NCBI Taxonomy" id="3031728"/>
    <lineage>
        <taxon>Bacteria</taxon>
        <taxon>Bacillati</taxon>
        <taxon>Actinomycetota</taxon>
        <taxon>Actinomycetes</taxon>
        <taxon>Micrococcales</taxon>
        <taxon>Dermacoccaceae</taxon>
        <taxon>Luteipulveratus</taxon>
    </lineage>
</organism>